<dbReference type="HAMAP" id="MF_00616">
    <property type="entry name" value="Ureidogly_lyase"/>
    <property type="match status" value="1"/>
</dbReference>
<keyword evidence="3 5" id="KW-0456">Lyase</keyword>
<comment type="function">
    <text evidence="5">Catalyzes the catabolism of the allantoin degradation intermediate (S)-ureidoglycolate, generating urea and glyoxylate. Involved in the utilization of allantoin as nitrogen source.</text>
</comment>
<evidence type="ECO:0000256" key="1">
    <source>
        <dbReference type="ARBA" id="ARBA00011738"/>
    </source>
</evidence>
<proteinExistence type="inferred from homology"/>
<dbReference type="EMBL" id="JBHSNB010000002">
    <property type="protein sequence ID" value="MFC5585147.1"/>
    <property type="molecule type" value="Genomic_DNA"/>
</dbReference>
<dbReference type="Gene3D" id="2.60.120.480">
    <property type="entry name" value="Ureidoglycolate hydrolase"/>
    <property type="match status" value="1"/>
</dbReference>
<comment type="similarity">
    <text evidence="5">Belongs to the ureidoglycolate lyase family.</text>
</comment>
<dbReference type="RefSeq" id="WP_223021512.1">
    <property type="nucleotide sequence ID" value="NZ_CP078143.1"/>
</dbReference>
<dbReference type="InterPro" id="IPR023525">
    <property type="entry name" value="Ureidogly_lyase_bac"/>
</dbReference>
<evidence type="ECO:0000256" key="2">
    <source>
        <dbReference type="ARBA" id="ARBA00022631"/>
    </source>
</evidence>
<dbReference type="Proteomes" id="UP001596107">
    <property type="component" value="Unassembled WGS sequence"/>
</dbReference>
<reference evidence="7" key="1">
    <citation type="journal article" date="2019" name="Int. J. Syst. Evol. Microbiol.">
        <title>The Global Catalogue of Microorganisms (GCM) 10K type strain sequencing project: providing services to taxonomists for standard genome sequencing and annotation.</title>
        <authorList>
            <consortium name="The Broad Institute Genomics Platform"/>
            <consortium name="The Broad Institute Genome Sequencing Center for Infectious Disease"/>
            <person name="Wu L."/>
            <person name="Ma J."/>
        </authorList>
    </citation>
    <scope>NUCLEOTIDE SEQUENCE [LARGE SCALE GENOMIC DNA]</scope>
    <source>
        <strain evidence="7">JCM 3366</strain>
    </source>
</reference>
<evidence type="ECO:0000313" key="6">
    <source>
        <dbReference type="EMBL" id="MFC5585147.1"/>
    </source>
</evidence>
<sequence>MKRINAETLTRAAFTPFGDVIETEGAESFLINADKCRRFHDLATVETAGENARVLINIFHGTPYALPLRLSMVERHPLGSQAFMPLSPAPFLVIVCPGEDGRPGEPRAFITRPGQGVNYARGTWHGVLTPIGAPQDFVVIDRGGDGNNLEEFHFPAPYEIAGPAFSPPPPSTSSG</sequence>
<evidence type="ECO:0000256" key="4">
    <source>
        <dbReference type="ARBA" id="ARBA00047684"/>
    </source>
</evidence>
<evidence type="ECO:0000313" key="7">
    <source>
        <dbReference type="Proteomes" id="UP001596107"/>
    </source>
</evidence>
<evidence type="ECO:0000256" key="3">
    <source>
        <dbReference type="ARBA" id="ARBA00023239"/>
    </source>
</evidence>
<dbReference type="GO" id="GO:0016829">
    <property type="term" value="F:lyase activity"/>
    <property type="evidence" value="ECO:0007669"/>
    <property type="project" value="UniProtKB-KW"/>
</dbReference>
<name>A0ABW0T7F7_9HYPH</name>
<comment type="pathway">
    <text evidence="5">Nitrogen metabolism; (S)-allantoin degradation.</text>
</comment>
<dbReference type="EC" id="4.3.2.3" evidence="5"/>
<dbReference type="InterPro" id="IPR047233">
    <property type="entry name" value="UAH_cupin"/>
</dbReference>
<dbReference type="PANTHER" id="PTHR21221:SF1">
    <property type="entry name" value="UREIDOGLYCOLATE LYASE"/>
    <property type="match status" value="1"/>
</dbReference>
<dbReference type="PIRSF" id="PIRSF017306">
    <property type="entry name" value="Ureidogly_hydro"/>
    <property type="match status" value="1"/>
</dbReference>
<comment type="cofactor">
    <cofactor evidence="5">
        <name>Ni(2+)</name>
        <dbReference type="ChEBI" id="CHEBI:49786"/>
    </cofactor>
</comment>
<accession>A0ABW0T7F7</accession>
<dbReference type="SUPFAM" id="SSF51182">
    <property type="entry name" value="RmlC-like cupins"/>
    <property type="match status" value="1"/>
</dbReference>
<comment type="caution">
    <text evidence="6">The sequence shown here is derived from an EMBL/GenBank/DDBJ whole genome shotgun (WGS) entry which is preliminary data.</text>
</comment>
<keyword evidence="2 5" id="KW-0659">Purine metabolism</keyword>
<dbReference type="CDD" id="cd20298">
    <property type="entry name" value="cupin_UAH"/>
    <property type="match status" value="1"/>
</dbReference>
<organism evidence="6 7">
    <name type="scientific">Nitratireductor kimnyeongensis</name>
    <dbReference type="NCBI Taxonomy" id="430679"/>
    <lineage>
        <taxon>Bacteria</taxon>
        <taxon>Pseudomonadati</taxon>
        <taxon>Pseudomonadota</taxon>
        <taxon>Alphaproteobacteria</taxon>
        <taxon>Hyphomicrobiales</taxon>
        <taxon>Phyllobacteriaceae</taxon>
        <taxon>Nitratireductor</taxon>
    </lineage>
</organism>
<dbReference type="PANTHER" id="PTHR21221">
    <property type="entry name" value="UREIDOGLYCOLATE HYDROLASE"/>
    <property type="match status" value="1"/>
</dbReference>
<protein>
    <recommendedName>
        <fullName evidence="5">Ureidoglycolate lyase</fullName>
        <ecNumber evidence="5">4.3.2.3</ecNumber>
    </recommendedName>
    <alternativeName>
        <fullName evidence="5">Ureidoglycolatase</fullName>
    </alternativeName>
</protein>
<evidence type="ECO:0000256" key="5">
    <source>
        <dbReference type="HAMAP-Rule" id="MF_00616"/>
    </source>
</evidence>
<comment type="subunit">
    <text evidence="1 5">Homodimer.</text>
</comment>
<dbReference type="InterPro" id="IPR011051">
    <property type="entry name" value="RmlC_Cupin_sf"/>
</dbReference>
<dbReference type="InterPro" id="IPR007247">
    <property type="entry name" value="Ureidogly_lyase"/>
</dbReference>
<dbReference type="Pfam" id="PF04115">
    <property type="entry name" value="Ureidogly_lyase"/>
    <property type="match status" value="1"/>
</dbReference>
<dbReference type="InterPro" id="IPR024060">
    <property type="entry name" value="Ureidoglycolate_lyase_dom_sf"/>
</dbReference>
<keyword evidence="7" id="KW-1185">Reference proteome</keyword>
<gene>
    <name evidence="5" type="primary">allA</name>
    <name evidence="6" type="ORF">ACFPOD_08490</name>
</gene>
<comment type="catalytic activity">
    <reaction evidence="4 5">
        <text>(S)-ureidoglycolate = urea + glyoxylate</text>
        <dbReference type="Rhea" id="RHEA:11304"/>
        <dbReference type="ChEBI" id="CHEBI:16199"/>
        <dbReference type="ChEBI" id="CHEBI:36655"/>
        <dbReference type="ChEBI" id="CHEBI:57296"/>
        <dbReference type="EC" id="4.3.2.3"/>
    </reaction>
</comment>
<dbReference type="NCBIfam" id="NF009932">
    <property type="entry name" value="PRK13395.1"/>
    <property type="match status" value="1"/>
</dbReference>